<evidence type="ECO:0000313" key="1">
    <source>
        <dbReference type="EMBL" id="CAG8734265.1"/>
    </source>
</evidence>
<accession>A0A9N9IEZ9</accession>
<name>A0A9N9IEZ9_9GLOM</name>
<evidence type="ECO:0000313" key="2">
    <source>
        <dbReference type="Proteomes" id="UP000789396"/>
    </source>
</evidence>
<feature type="non-terminal residue" evidence="1">
    <location>
        <position position="105"/>
    </location>
</feature>
<protein>
    <submittedName>
        <fullName evidence="1">7102_t:CDS:1</fullName>
    </submittedName>
</protein>
<organism evidence="1 2">
    <name type="scientific">Racocetra fulgida</name>
    <dbReference type="NCBI Taxonomy" id="60492"/>
    <lineage>
        <taxon>Eukaryota</taxon>
        <taxon>Fungi</taxon>
        <taxon>Fungi incertae sedis</taxon>
        <taxon>Mucoromycota</taxon>
        <taxon>Glomeromycotina</taxon>
        <taxon>Glomeromycetes</taxon>
        <taxon>Diversisporales</taxon>
        <taxon>Gigasporaceae</taxon>
        <taxon>Racocetra</taxon>
    </lineage>
</organism>
<comment type="caution">
    <text evidence="1">The sequence shown here is derived from an EMBL/GenBank/DDBJ whole genome shotgun (WGS) entry which is preliminary data.</text>
</comment>
<keyword evidence="2" id="KW-1185">Reference proteome</keyword>
<sequence length="105" mass="12103">MENGQLKETLVRMFKDILREVKEEKAKATYFGVAKEKEYFLQVLEAKPERLTREPPKGVNNVTLEDRCEIWMEKGVQEVYVATVVEELEGKKSNDSDLSHNNGKA</sequence>
<dbReference type="AlphaFoldDB" id="A0A9N9IEZ9"/>
<reference evidence="1" key="1">
    <citation type="submission" date="2021-06" db="EMBL/GenBank/DDBJ databases">
        <authorList>
            <person name="Kallberg Y."/>
            <person name="Tangrot J."/>
            <person name="Rosling A."/>
        </authorList>
    </citation>
    <scope>NUCLEOTIDE SEQUENCE</scope>
    <source>
        <strain evidence="1">IN212</strain>
    </source>
</reference>
<dbReference type="EMBL" id="CAJVPZ010029459">
    <property type="protein sequence ID" value="CAG8734265.1"/>
    <property type="molecule type" value="Genomic_DNA"/>
</dbReference>
<proteinExistence type="predicted"/>
<dbReference type="Proteomes" id="UP000789396">
    <property type="component" value="Unassembled WGS sequence"/>
</dbReference>
<gene>
    <name evidence="1" type="ORF">RFULGI_LOCUS12374</name>
</gene>